<reference evidence="1" key="1">
    <citation type="journal article" date="2020" name="Viruses">
        <title>Genome Analysis of a Novel Clade b Betabaculovirus Isolated from the Legume Pest Matsumuraeses phaseoli (Lepidoptera: Tortricidae).</title>
        <authorList>
            <person name="Shu R."/>
            <person name="Meng Q."/>
            <person name="Miao L."/>
            <person name="Liang H."/>
            <person name="Chen J."/>
            <person name="Xu Y."/>
            <person name="Cheng L."/>
            <person name="Jin W."/>
            <person name="Qin Q."/>
            <person name="Zhang H."/>
        </authorList>
    </citation>
    <scope>NUCLEOTIDE SEQUENCE</scope>
    <source>
        <strain evidence="1">IOZ01</strain>
    </source>
</reference>
<evidence type="ECO:0000313" key="1">
    <source>
        <dbReference type="EMBL" id="QOD40085.1"/>
    </source>
</evidence>
<evidence type="ECO:0000313" key="2">
    <source>
        <dbReference type="Proteomes" id="UP000829694"/>
    </source>
</evidence>
<dbReference type="Proteomes" id="UP000829694">
    <property type="component" value="Segment"/>
</dbReference>
<name>A0AAE7MLI7_9BBAC</name>
<dbReference type="GeneID" id="80539486"/>
<organism evidence="1 2">
    <name type="scientific">Matsumuraeses phaseoli granulovirus</name>
    <dbReference type="NCBI Taxonomy" id="2760664"/>
    <lineage>
        <taxon>Viruses</taxon>
        <taxon>Viruses incertae sedis</taxon>
        <taxon>Naldaviricetes</taxon>
        <taxon>Lefavirales</taxon>
        <taxon>Baculoviridae</taxon>
        <taxon>Betabaculovirus</taxon>
        <taxon>Betabaculovirus maphaseoli</taxon>
    </lineage>
</organism>
<dbReference type="RefSeq" id="YP_010800840.1">
    <property type="nucleotide sequence ID" value="NC_076905.1"/>
</dbReference>
<dbReference type="KEGG" id="vg:80539486"/>
<accession>A0AAE7MLI7</accession>
<proteinExistence type="predicted"/>
<dbReference type="EMBL" id="MT844067">
    <property type="protein sequence ID" value="QOD40085.1"/>
    <property type="molecule type" value="Genomic_DNA"/>
</dbReference>
<gene>
    <name evidence="1" type="primary">Maph122</name>
    <name evidence="1" type="ORF">H4Q86_122</name>
</gene>
<keyword evidence="2" id="KW-1185">Reference proteome</keyword>
<sequence>MSEPVSHEPIELEQLSKLEFITDSDVALSDQYTFKEIENGLYAYINKTNENIAYFDKKLVNLDYPGDKYYVYT</sequence>
<protein>
    <submittedName>
        <fullName evidence="1">Maph122</fullName>
    </submittedName>
</protein>